<organism evidence="13">
    <name type="scientific">Streptococcus pyogenes</name>
    <dbReference type="NCBI Taxonomy" id="1314"/>
    <lineage>
        <taxon>Bacteria</taxon>
        <taxon>Bacillati</taxon>
        <taxon>Bacillota</taxon>
        <taxon>Bacilli</taxon>
        <taxon>Lactobacillales</taxon>
        <taxon>Streptococcaceae</taxon>
        <taxon>Streptococcus</taxon>
    </lineage>
</organism>
<dbReference type="SUPFAM" id="SSF56712">
    <property type="entry name" value="Prokaryotic type I DNA topoisomerase"/>
    <property type="match status" value="1"/>
</dbReference>
<dbReference type="InterPro" id="IPR013497">
    <property type="entry name" value="Topo_IA_cen"/>
</dbReference>
<evidence type="ECO:0000256" key="7">
    <source>
        <dbReference type="ARBA" id="ARBA00030003"/>
    </source>
</evidence>
<feature type="domain" description="Toprim" evidence="11">
    <location>
        <begin position="17"/>
        <end position="151"/>
    </location>
</feature>
<dbReference type="GO" id="GO:0003917">
    <property type="term" value="F:DNA topoisomerase type I (single strand cut, ATP-independent) activity"/>
    <property type="evidence" value="ECO:0007669"/>
    <property type="project" value="UniProtKB-EC"/>
</dbReference>
<dbReference type="Pfam" id="PF01131">
    <property type="entry name" value="Topoisom_bac"/>
    <property type="match status" value="1"/>
</dbReference>
<dbReference type="Pfam" id="PF01751">
    <property type="entry name" value="Toprim"/>
    <property type="match status" value="1"/>
</dbReference>
<comment type="similarity">
    <text evidence="2">Belongs to the type IA topoisomerase family.</text>
</comment>
<dbReference type="InterPro" id="IPR013826">
    <property type="entry name" value="Topo_IA_cen_sub3"/>
</dbReference>
<keyword evidence="4" id="KW-0799">Topoisomerase</keyword>
<dbReference type="GO" id="GO:0006281">
    <property type="term" value="P:DNA repair"/>
    <property type="evidence" value="ECO:0007669"/>
    <property type="project" value="TreeGrafter"/>
</dbReference>
<sequence>MIFQKEITEEGGVILLKYLLLAEKPDQAKKYANALGNPKSDKGVWRVQSSVLNAEVIVAPAVGHLVERINPYTNFENWEMANLPALPEGFSYEPKKDTIKRFRAIKQAVKEVDGIIIGTDPDREGEAIAYRILELIPGALRKIKYRLWANSLTKKGLKQAFSSLKNPKDSVNYFHEADARGDADWLVGFNLSPFVTIKMKEEGYLDKKDHSMSVGRVQTPIVSLIVRNDEAIENFKPSPYWQLKLIDPEAKVTFGNDIKYQSKAEAELMLQQLANIAIVKTVTSEEKVQEAPKLYNLTNFQSEMSKLYHFDATKTKELVQSLYQKGYLSYPRTDSTLITTNEFAYLVEHIDDYQMAIHKQLETPNRSPRKNYVNDKKVLEHYAIIPTENIPDLDELSDDEKLIYQKVVFRTLLMFTPDYRYQSTSVILDNHGLEFKATGAVTKDKGWRNHLAVKKEDKELPNYQEGQTITVECKLLEEMTKPPTRITEQILLKKLLPKYNLGTSATRDGMIDLIQDKGYVTKNKKTGQFFPTERGKLLIHYLDQLEIAYTNPETTGRWEEVLAQIGQGKIQKEAFVNKIKWAITKQIEKGKQI</sequence>
<proteinExistence type="inferred from homology"/>
<dbReference type="CDD" id="cd03362">
    <property type="entry name" value="TOPRIM_TopoIA_TopoIII"/>
    <property type="match status" value="1"/>
</dbReference>
<dbReference type="InterPro" id="IPR023405">
    <property type="entry name" value="Topo_IA_core_domain"/>
</dbReference>
<evidence type="ECO:0000259" key="11">
    <source>
        <dbReference type="PROSITE" id="PS50880"/>
    </source>
</evidence>
<evidence type="ECO:0000256" key="1">
    <source>
        <dbReference type="ARBA" id="ARBA00000213"/>
    </source>
</evidence>
<dbReference type="EC" id="5.6.2.1" evidence="3"/>
<name>N0DX73_STRPY</name>
<dbReference type="SMART" id="SM00437">
    <property type="entry name" value="TOP1Ac"/>
    <property type="match status" value="1"/>
</dbReference>
<dbReference type="InterPro" id="IPR003601">
    <property type="entry name" value="Topo_IA_2"/>
</dbReference>
<dbReference type="PROSITE" id="PS52039">
    <property type="entry name" value="TOPO_IA_2"/>
    <property type="match status" value="1"/>
</dbReference>
<comment type="catalytic activity">
    <reaction evidence="1">
        <text>ATP-independent breakage of single-stranded DNA, followed by passage and rejoining.</text>
        <dbReference type="EC" id="5.6.2.1"/>
    </reaction>
</comment>
<dbReference type="Gene3D" id="2.70.20.10">
    <property type="entry name" value="Topoisomerase I, domain 3"/>
    <property type="match status" value="1"/>
</dbReference>
<dbReference type="AlphaFoldDB" id="N0DX73"/>
<dbReference type="Gene3D" id="1.10.290.10">
    <property type="entry name" value="Topoisomerase I, domain 4"/>
    <property type="match status" value="1"/>
</dbReference>
<evidence type="ECO:0000259" key="12">
    <source>
        <dbReference type="PROSITE" id="PS52039"/>
    </source>
</evidence>
<protein>
    <recommendedName>
        <fullName evidence="3">DNA topoisomerase</fullName>
        <ecNumber evidence="3">5.6.2.1</ecNumber>
    </recommendedName>
    <alternativeName>
        <fullName evidence="10">Omega-protein</fullName>
    </alternativeName>
    <alternativeName>
        <fullName evidence="9">Relaxing enzyme</fullName>
    </alternativeName>
    <alternativeName>
        <fullName evidence="7">Swivelase</fullName>
    </alternativeName>
    <alternativeName>
        <fullName evidence="8">Untwisting enzyme</fullName>
    </alternativeName>
</protein>
<dbReference type="InterPro" id="IPR013824">
    <property type="entry name" value="Topo_IA_cen_sub1"/>
</dbReference>
<dbReference type="Gene3D" id="1.10.460.10">
    <property type="entry name" value="Topoisomerase I, domain 2"/>
    <property type="match status" value="1"/>
</dbReference>
<keyword evidence="5" id="KW-0238">DNA-binding</keyword>
<dbReference type="InterPro" id="IPR023406">
    <property type="entry name" value="Topo_IA_AS"/>
</dbReference>
<keyword evidence="6 13" id="KW-0413">Isomerase</keyword>
<evidence type="ECO:0000256" key="4">
    <source>
        <dbReference type="ARBA" id="ARBA00023029"/>
    </source>
</evidence>
<dbReference type="PANTHER" id="PTHR11390">
    <property type="entry name" value="PROKARYOTIC DNA TOPOISOMERASE"/>
    <property type="match status" value="1"/>
</dbReference>
<dbReference type="GO" id="GO:0006265">
    <property type="term" value="P:DNA topological change"/>
    <property type="evidence" value="ECO:0007669"/>
    <property type="project" value="InterPro"/>
</dbReference>
<dbReference type="InterPro" id="IPR006171">
    <property type="entry name" value="TOPRIM_dom"/>
</dbReference>
<dbReference type="PANTHER" id="PTHR11390:SF21">
    <property type="entry name" value="DNA TOPOISOMERASE 3-ALPHA"/>
    <property type="match status" value="1"/>
</dbReference>
<evidence type="ECO:0000256" key="5">
    <source>
        <dbReference type="ARBA" id="ARBA00023125"/>
    </source>
</evidence>
<dbReference type="Gene3D" id="3.40.50.140">
    <property type="match status" value="1"/>
</dbReference>
<dbReference type="PRINTS" id="PR00417">
    <property type="entry name" value="PRTPISMRASEI"/>
</dbReference>
<dbReference type="PROSITE" id="PS50880">
    <property type="entry name" value="TOPRIM"/>
    <property type="match status" value="1"/>
</dbReference>
<evidence type="ECO:0000256" key="3">
    <source>
        <dbReference type="ARBA" id="ARBA00012891"/>
    </source>
</evidence>
<evidence type="ECO:0000256" key="2">
    <source>
        <dbReference type="ARBA" id="ARBA00009446"/>
    </source>
</evidence>
<dbReference type="InterPro" id="IPR013825">
    <property type="entry name" value="Topo_IA_cen_sub2"/>
</dbReference>
<dbReference type="EMBL" id="HE802677">
    <property type="protein sequence ID" value="CCH26378.1"/>
    <property type="molecule type" value="Genomic_DNA"/>
</dbReference>
<evidence type="ECO:0000256" key="9">
    <source>
        <dbReference type="ARBA" id="ARBA00032235"/>
    </source>
</evidence>
<evidence type="ECO:0000256" key="8">
    <source>
        <dbReference type="ARBA" id="ARBA00031985"/>
    </source>
</evidence>
<dbReference type="GO" id="GO:0003677">
    <property type="term" value="F:DNA binding"/>
    <property type="evidence" value="ECO:0007669"/>
    <property type="project" value="UniProtKB-KW"/>
</dbReference>
<dbReference type="SMART" id="SM00493">
    <property type="entry name" value="TOPRIM"/>
    <property type="match status" value="1"/>
</dbReference>
<dbReference type="PROSITE" id="PS00396">
    <property type="entry name" value="TOPO_IA_1"/>
    <property type="match status" value="1"/>
</dbReference>
<dbReference type="GO" id="GO:0006310">
    <property type="term" value="P:DNA recombination"/>
    <property type="evidence" value="ECO:0007669"/>
    <property type="project" value="TreeGrafter"/>
</dbReference>
<dbReference type="CDD" id="cd00186">
    <property type="entry name" value="TOP1Ac"/>
    <property type="match status" value="1"/>
</dbReference>
<feature type="domain" description="Topo IA-type catalytic" evidence="12">
    <location>
        <begin position="170"/>
        <end position="587"/>
    </location>
</feature>
<evidence type="ECO:0000256" key="6">
    <source>
        <dbReference type="ARBA" id="ARBA00023235"/>
    </source>
</evidence>
<dbReference type="SMART" id="SM00436">
    <property type="entry name" value="TOP1Bc"/>
    <property type="match status" value="1"/>
</dbReference>
<dbReference type="InterPro" id="IPR003602">
    <property type="entry name" value="Topo_IA_DNA-bd_dom"/>
</dbReference>
<dbReference type="GO" id="GO:0043597">
    <property type="term" value="C:cytoplasmic replication fork"/>
    <property type="evidence" value="ECO:0007669"/>
    <property type="project" value="TreeGrafter"/>
</dbReference>
<reference evidence="13" key="1">
    <citation type="journal article" date="2012" name="Antimicrob. Agents Chemother.">
        <title>ICESp1116 is responsible for erm(B)-mediated macrolide resistance in tetracycline-susceptible and inducibly erythromycin-resistant strains of Streptococcus pyogenes.</title>
        <authorList>
            <person name="Brenciani A."/>
            <person name="Tiberi E."/>
            <person name="Morici E."/>
            <person name="Oryasin E."/>
            <person name="Giovanetti E."/>
            <person name="Varaldo P.E."/>
        </authorList>
    </citation>
    <scope>NUCLEOTIDE SEQUENCE</scope>
    <source>
        <strain evidence="13">A-3</strain>
    </source>
</reference>
<evidence type="ECO:0000256" key="10">
    <source>
        <dbReference type="ARBA" id="ARBA00032877"/>
    </source>
</evidence>
<dbReference type="InterPro" id="IPR034144">
    <property type="entry name" value="TOPRIM_TopoIII"/>
</dbReference>
<dbReference type="InterPro" id="IPR000380">
    <property type="entry name" value="Topo_IA"/>
</dbReference>
<accession>N0DX73</accession>
<evidence type="ECO:0000313" key="13">
    <source>
        <dbReference type="EMBL" id="CCH26378.1"/>
    </source>
</evidence>